<evidence type="ECO:0000313" key="3">
    <source>
        <dbReference type="Proteomes" id="UP000471126"/>
    </source>
</evidence>
<dbReference type="Proteomes" id="UP000471126">
    <property type="component" value="Unassembled WGS sequence"/>
</dbReference>
<dbReference type="InterPro" id="IPR029044">
    <property type="entry name" value="Nucleotide-diphossugar_trans"/>
</dbReference>
<dbReference type="RefSeq" id="WP_163476079.1">
    <property type="nucleotide sequence ID" value="NZ_JAAGWE010000012.1"/>
</dbReference>
<dbReference type="EMBL" id="JAAGWE010000012">
    <property type="protein sequence ID" value="NEM05923.1"/>
    <property type="molecule type" value="Genomic_DNA"/>
</dbReference>
<evidence type="ECO:0000313" key="2">
    <source>
        <dbReference type="EMBL" id="NEM05923.1"/>
    </source>
</evidence>
<dbReference type="InterPro" id="IPR050834">
    <property type="entry name" value="Glycosyltransf_2"/>
</dbReference>
<accession>A0A6P0GF71</accession>
<sequence length="323" mass="35020">MTAEVPGRTPGRPSPRVSAVLPCYNGAQYLSEALHSVLEQTRPADEVIVVDDGSTDGSAELAESFGVTVIRQANAGEGAARNRGLAAATGDLVAWLDADDRWRPQHLAVVTGLLDRHPHVLGAFGAVERFGTNHGILLGHVPGEPAVVLLEAFSGWLHTTIASVTRRSALLAIGGFDESERYSVDFDLWLRLSRLGTFVATDEVTSEWRWHGDQQSASVHRQMAAVYRYRRRFVDQVRAEGGDDVANGLETLLAHLWVRDTRDSVKSRDVATMRALTTAADLVPALRGRQRLGWGVVTRTPTPLLAAAAGLRRSLRAPLGRSS</sequence>
<keyword evidence="2" id="KW-0808">Transferase</keyword>
<feature type="domain" description="Glycosyltransferase 2-like" evidence="1">
    <location>
        <begin position="18"/>
        <end position="127"/>
    </location>
</feature>
<dbReference type="AlphaFoldDB" id="A0A6P0GF71"/>
<protein>
    <submittedName>
        <fullName evidence="2">Glycosyltransferase</fullName>
    </submittedName>
</protein>
<dbReference type="SUPFAM" id="SSF53448">
    <property type="entry name" value="Nucleotide-diphospho-sugar transferases"/>
    <property type="match status" value="1"/>
</dbReference>
<gene>
    <name evidence="2" type="ORF">GCU54_07795</name>
</gene>
<name>A0A6P0GF71_9ACTN</name>
<comment type="caution">
    <text evidence="2">The sequence shown here is derived from an EMBL/GenBank/DDBJ whole genome shotgun (WGS) entry which is preliminary data.</text>
</comment>
<dbReference type="PANTHER" id="PTHR43685">
    <property type="entry name" value="GLYCOSYLTRANSFERASE"/>
    <property type="match status" value="1"/>
</dbReference>
<dbReference type="Pfam" id="PF00535">
    <property type="entry name" value="Glycos_transf_2"/>
    <property type="match status" value="1"/>
</dbReference>
<reference evidence="2 3" key="1">
    <citation type="submission" date="2019-12" db="EMBL/GenBank/DDBJ databases">
        <title>WGS of CPCC 203550 I12A-02606.</title>
        <authorList>
            <person name="Jiang Z."/>
        </authorList>
    </citation>
    <scope>NUCLEOTIDE SEQUENCE [LARGE SCALE GENOMIC DNA]</scope>
    <source>
        <strain evidence="2 3">I12A-02606</strain>
    </source>
</reference>
<dbReference type="PANTHER" id="PTHR43685:SF2">
    <property type="entry name" value="GLYCOSYLTRANSFERASE 2-LIKE DOMAIN-CONTAINING PROTEIN"/>
    <property type="match status" value="1"/>
</dbReference>
<evidence type="ECO:0000259" key="1">
    <source>
        <dbReference type="Pfam" id="PF00535"/>
    </source>
</evidence>
<dbReference type="GO" id="GO:0016740">
    <property type="term" value="F:transferase activity"/>
    <property type="evidence" value="ECO:0007669"/>
    <property type="project" value="UniProtKB-KW"/>
</dbReference>
<dbReference type="InterPro" id="IPR001173">
    <property type="entry name" value="Glyco_trans_2-like"/>
</dbReference>
<dbReference type="Gene3D" id="3.90.550.10">
    <property type="entry name" value="Spore Coat Polysaccharide Biosynthesis Protein SpsA, Chain A"/>
    <property type="match status" value="1"/>
</dbReference>
<organism evidence="2 3">
    <name type="scientific">Geodermatophilus normandii</name>
    <dbReference type="NCBI Taxonomy" id="1137989"/>
    <lineage>
        <taxon>Bacteria</taxon>
        <taxon>Bacillati</taxon>
        <taxon>Actinomycetota</taxon>
        <taxon>Actinomycetes</taxon>
        <taxon>Geodermatophilales</taxon>
        <taxon>Geodermatophilaceae</taxon>
        <taxon>Geodermatophilus</taxon>
    </lineage>
</organism>
<proteinExistence type="predicted"/>